<evidence type="ECO:0000313" key="1">
    <source>
        <dbReference type="EMBL" id="MEQ2160096.1"/>
    </source>
</evidence>
<name>A0ABV0MLV3_9TELE</name>
<gene>
    <name evidence="1" type="ORF">GOODEAATRI_029988</name>
</gene>
<dbReference type="EMBL" id="JAHRIO010004599">
    <property type="protein sequence ID" value="MEQ2160096.1"/>
    <property type="molecule type" value="Genomic_DNA"/>
</dbReference>
<organism evidence="1 2">
    <name type="scientific">Goodea atripinnis</name>
    <dbReference type="NCBI Taxonomy" id="208336"/>
    <lineage>
        <taxon>Eukaryota</taxon>
        <taxon>Metazoa</taxon>
        <taxon>Chordata</taxon>
        <taxon>Craniata</taxon>
        <taxon>Vertebrata</taxon>
        <taxon>Euteleostomi</taxon>
        <taxon>Actinopterygii</taxon>
        <taxon>Neopterygii</taxon>
        <taxon>Teleostei</taxon>
        <taxon>Neoteleostei</taxon>
        <taxon>Acanthomorphata</taxon>
        <taxon>Ovalentaria</taxon>
        <taxon>Atherinomorphae</taxon>
        <taxon>Cyprinodontiformes</taxon>
        <taxon>Goodeidae</taxon>
        <taxon>Goodea</taxon>
    </lineage>
</organism>
<protein>
    <submittedName>
        <fullName evidence="1">Uncharacterized protein</fullName>
    </submittedName>
</protein>
<dbReference type="Proteomes" id="UP001476798">
    <property type="component" value="Unassembled WGS sequence"/>
</dbReference>
<comment type="caution">
    <text evidence="1">The sequence shown here is derived from an EMBL/GenBank/DDBJ whole genome shotgun (WGS) entry which is preliminary data.</text>
</comment>
<proteinExistence type="predicted"/>
<keyword evidence="2" id="KW-1185">Reference proteome</keyword>
<sequence length="111" mass="12591">MQNHCEQLSCKHMCRCMAIRHAAVCVCLCTLLKPGYHFQQVMRLPCDVQHVVFRSGLLNSAQSLRQTRRCAHLGAHLREGVLLVYAAVEPHSSSSDLLQFMLVKCNPTVEW</sequence>
<evidence type="ECO:0000313" key="2">
    <source>
        <dbReference type="Proteomes" id="UP001476798"/>
    </source>
</evidence>
<reference evidence="1 2" key="1">
    <citation type="submission" date="2021-06" db="EMBL/GenBank/DDBJ databases">
        <authorList>
            <person name="Palmer J.M."/>
        </authorList>
    </citation>
    <scope>NUCLEOTIDE SEQUENCE [LARGE SCALE GENOMIC DNA]</scope>
    <source>
        <strain evidence="1 2">GA_2019</strain>
        <tissue evidence="1">Muscle</tissue>
    </source>
</reference>
<accession>A0ABV0MLV3</accession>